<dbReference type="InterPro" id="IPR050187">
    <property type="entry name" value="Lipid_Phosphate_FormReg"/>
</dbReference>
<dbReference type="Pfam" id="PF19279">
    <property type="entry name" value="YegS_C"/>
    <property type="match status" value="1"/>
</dbReference>
<evidence type="ECO:0000256" key="4">
    <source>
        <dbReference type="ARBA" id="ARBA00022840"/>
    </source>
</evidence>
<dbReference type="SUPFAM" id="SSF111331">
    <property type="entry name" value="NAD kinase/diacylglycerol kinase-like"/>
    <property type="match status" value="1"/>
</dbReference>
<reference evidence="6 7" key="1">
    <citation type="submission" date="2022-01" db="EMBL/GenBank/DDBJ databases">
        <title>A chromosomal length assembly of Cordylochernes scorpioides.</title>
        <authorList>
            <person name="Zeh D."/>
            <person name="Zeh J."/>
        </authorList>
    </citation>
    <scope>NUCLEOTIDE SEQUENCE [LARGE SCALE GENOMIC DNA]</scope>
    <source>
        <strain evidence="6">IN4F17</strain>
        <tissue evidence="6">Whole Body</tissue>
    </source>
</reference>
<dbReference type="InterPro" id="IPR001206">
    <property type="entry name" value="Diacylglycerol_kinase_cat_dom"/>
</dbReference>
<proteinExistence type="predicted"/>
<protein>
    <submittedName>
        <fullName evidence="6">SPHK1</fullName>
    </submittedName>
</protein>
<evidence type="ECO:0000259" key="5">
    <source>
        <dbReference type="PROSITE" id="PS50146"/>
    </source>
</evidence>
<dbReference type="PANTHER" id="PTHR12358">
    <property type="entry name" value="SPHINGOSINE KINASE"/>
    <property type="match status" value="1"/>
</dbReference>
<keyword evidence="1" id="KW-0808">Transferase</keyword>
<evidence type="ECO:0000256" key="2">
    <source>
        <dbReference type="ARBA" id="ARBA00022741"/>
    </source>
</evidence>
<dbReference type="PROSITE" id="PS50146">
    <property type="entry name" value="DAGK"/>
    <property type="match status" value="1"/>
</dbReference>
<evidence type="ECO:0000256" key="3">
    <source>
        <dbReference type="ARBA" id="ARBA00022777"/>
    </source>
</evidence>
<dbReference type="Pfam" id="PF00781">
    <property type="entry name" value="DAGK_cat"/>
    <property type="match status" value="1"/>
</dbReference>
<gene>
    <name evidence="6" type="ORF">LAZ67_1000175</name>
</gene>
<dbReference type="InterPro" id="IPR017438">
    <property type="entry name" value="ATP-NAD_kinase_N"/>
</dbReference>
<dbReference type="PANTHER" id="PTHR12358:SF112">
    <property type="entry name" value="LD11247P-RELATED"/>
    <property type="match status" value="1"/>
</dbReference>
<dbReference type="Gene3D" id="2.60.200.40">
    <property type="match status" value="1"/>
</dbReference>
<evidence type="ECO:0000256" key="1">
    <source>
        <dbReference type="ARBA" id="ARBA00022679"/>
    </source>
</evidence>
<feature type="domain" description="DAGKc" evidence="5">
    <location>
        <begin position="19"/>
        <end position="90"/>
    </location>
</feature>
<name>A0ABY6JW03_9ARAC</name>
<evidence type="ECO:0000313" key="7">
    <source>
        <dbReference type="Proteomes" id="UP001235939"/>
    </source>
</evidence>
<keyword evidence="7" id="KW-1185">Reference proteome</keyword>
<dbReference type="Proteomes" id="UP001235939">
    <property type="component" value="Chromosome 01"/>
</dbReference>
<sequence length="357" mass="39154">MKSPSGRLCDVGYRCWWQVVNGLMSRPDWESAIKIPLGVVPGGSGNGLARTLFHSAGEPYEGNQVVSASVNLVRGRTSPLDLVRVETSDGATQYSFLSTGWGLMADVDIESERLRALGEARFTLWALFRMLGLKKYHGRVSYLPVEGYVYDSSVCRPDLWRVSRSQTVDGSWGSVETVAAPASHRLPRSKSVGAQSGRLTDPELFLQPNPSSPGLAQMDFSYNKPADQKDGTLLAPLSRPVPQDWVVREGEYVLVYAAYQTHLGTDVFFAPFAKLNDGIIWLVLIHANVTRAQMFAIFSGLQSGSYIKNEAVEMIPVRAFRLEPLSDGYMTVDGEAVPTQPIQAEVLPGAANILLRT</sequence>
<dbReference type="Gene3D" id="3.40.50.10330">
    <property type="entry name" value="Probable inorganic polyphosphate/atp-NAD kinase, domain 1"/>
    <property type="match status" value="1"/>
</dbReference>
<keyword evidence="3" id="KW-0418">Kinase</keyword>
<accession>A0ABY6JW03</accession>
<keyword evidence="2" id="KW-0547">Nucleotide-binding</keyword>
<dbReference type="EMBL" id="CP092863">
    <property type="protein sequence ID" value="UYV60166.1"/>
    <property type="molecule type" value="Genomic_DNA"/>
</dbReference>
<keyword evidence="4" id="KW-0067">ATP-binding</keyword>
<dbReference type="InterPro" id="IPR016064">
    <property type="entry name" value="NAD/diacylglycerol_kinase_sf"/>
</dbReference>
<dbReference type="InterPro" id="IPR045540">
    <property type="entry name" value="YegS/DAGK_C"/>
</dbReference>
<evidence type="ECO:0000313" key="6">
    <source>
        <dbReference type="EMBL" id="UYV60166.1"/>
    </source>
</evidence>
<organism evidence="6 7">
    <name type="scientific">Cordylochernes scorpioides</name>
    <dbReference type="NCBI Taxonomy" id="51811"/>
    <lineage>
        <taxon>Eukaryota</taxon>
        <taxon>Metazoa</taxon>
        <taxon>Ecdysozoa</taxon>
        <taxon>Arthropoda</taxon>
        <taxon>Chelicerata</taxon>
        <taxon>Arachnida</taxon>
        <taxon>Pseudoscorpiones</taxon>
        <taxon>Cheliferoidea</taxon>
        <taxon>Chernetidae</taxon>
        <taxon>Cordylochernes</taxon>
    </lineage>
</organism>